<keyword evidence="2" id="KW-0217">Developmental protein</keyword>
<dbReference type="PROSITE" id="PS01283">
    <property type="entry name" value="TBOX_1"/>
    <property type="match status" value="1"/>
</dbReference>
<dbReference type="Pfam" id="PF00907">
    <property type="entry name" value="T-box"/>
    <property type="match status" value="1"/>
</dbReference>
<dbReference type="InterPro" id="IPR036960">
    <property type="entry name" value="T-box_sf"/>
</dbReference>
<comment type="caution">
    <text evidence="7">Lacks conserved residue(s) required for the propagation of feature annotation.</text>
</comment>
<dbReference type="InterPro" id="IPR018186">
    <property type="entry name" value="TF_T-box_CS"/>
</dbReference>
<feature type="domain" description="T-box" evidence="9">
    <location>
        <begin position="37"/>
        <end position="212"/>
    </location>
</feature>
<dbReference type="GO" id="GO:0001708">
    <property type="term" value="P:cell fate specification"/>
    <property type="evidence" value="ECO:0007669"/>
    <property type="project" value="TreeGrafter"/>
</dbReference>
<dbReference type="GO" id="GO:0000978">
    <property type="term" value="F:RNA polymerase II cis-regulatory region sequence-specific DNA binding"/>
    <property type="evidence" value="ECO:0007669"/>
    <property type="project" value="InterPro"/>
</dbReference>
<reference evidence="10" key="1">
    <citation type="submission" date="2015-04" db="EMBL/GenBank/DDBJ databases">
        <title>The developmental basis of the recurrent evolution of deuterostomy and protostomy.</title>
        <authorList>
            <person name="Martin-Duran J.M."/>
            <person name="Passamaneck Y.J."/>
            <person name="Martindale M.Q."/>
            <person name="Hejnol A."/>
        </authorList>
    </citation>
    <scope>NUCLEOTIDE SEQUENCE</scope>
</reference>
<comment type="subcellular location">
    <subcellularLocation>
        <location evidence="1 7">Nucleus</location>
    </subcellularLocation>
</comment>
<evidence type="ECO:0000256" key="4">
    <source>
        <dbReference type="ARBA" id="ARBA00023125"/>
    </source>
</evidence>
<dbReference type="SMART" id="SM00425">
    <property type="entry name" value="TBOX"/>
    <property type="match status" value="1"/>
</dbReference>
<dbReference type="InterPro" id="IPR002070">
    <property type="entry name" value="TF_Brachyury"/>
</dbReference>
<accession>A0A165USI5</accession>
<dbReference type="InterPro" id="IPR008967">
    <property type="entry name" value="p53-like_TF_DNA-bd_sf"/>
</dbReference>
<evidence type="ECO:0000259" key="9">
    <source>
        <dbReference type="PROSITE" id="PS50252"/>
    </source>
</evidence>
<keyword evidence="6 7" id="KW-0539">Nucleus</keyword>
<dbReference type="GO" id="GO:0000785">
    <property type="term" value="C:chromatin"/>
    <property type="evidence" value="ECO:0007669"/>
    <property type="project" value="TreeGrafter"/>
</dbReference>
<evidence type="ECO:0000256" key="7">
    <source>
        <dbReference type="PROSITE-ProRule" id="PRU00201"/>
    </source>
</evidence>
<dbReference type="GO" id="GO:0000981">
    <property type="term" value="F:DNA-binding transcription factor activity, RNA polymerase II-specific"/>
    <property type="evidence" value="ECO:0007669"/>
    <property type="project" value="TreeGrafter"/>
</dbReference>
<evidence type="ECO:0000256" key="3">
    <source>
        <dbReference type="ARBA" id="ARBA00023015"/>
    </source>
</evidence>
<dbReference type="Gene3D" id="2.60.40.820">
    <property type="entry name" value="Transcription factor, T-box"/>
    <property type="match status" value="1"/>
</dbReference>
<keyword evidence="5" id="KW-0804">Transcription</keyword>
<evidence type="ECO:0000256" key="8">
    <source>
        <dbReference type="SAM" id="MobiDB-lite"/>
    </source>
</evidence>
<name>A0A165USI5_OWEFU</name>
<dbReference type="InterPro" id="IPR001699">
    <property type="entry name" value="TF_T-box"/>
</dbReference>
<feature type="region of interest" description="Disordered" evidence="8">
    <location>
        <begin position="296"/>
        <end position="351"/>
    </location>
</feature>
<dbReference type="PROSITE" id="PS50252">
    <property type="entry name" value="TBOX_3"/>
    <property type="match status" value="1"/>
</dbReference>
<dbReference type="SUPFAM" id="SSF49417">
    <property type="entry name" value="p53-like transcription factors"/>
    <property type="match status" value="1"/>
</dbReference>
<dbReference type="EMBL" id="KR232541">
    <property type="protein sequence ID" value="AMY99565.1"/>
    <property type="molecule type" value="mRNA"/>
</dbReference>
<organism evidence="10">
    <name type="scientific">Owenia fusiformis</name>
    <name type="common">Polychaete worm</name>
    <dbReference type="NCBI Taxonomy" id="6347"/>
    <lineage>
        <taxon>Eukaryota</taxon>
        <taxon>Metazoa</taxon>
        <taxon>Spiralia</taxon>
        <taxon>Lophotrochozoa</taxon>
        <taxon>Annelida</taxon>
        <taxon>Polychaeta</taxon>
        <taxon>Sedentaria</taxon>
        <taxon>Canalipalpata</taxon>
        <taxon>Sabellida</taxon>
        <taxon>Oweniida</taxon>
        <taxon>Oweniidae</taxon>
        <taxon>Owenia</taxon>
    </lineage>
</organism>
<dbReference type="PRINTS" id="PR00938">
    <property type="entry name" value="BRACHYURY"/>
</dbReference>
<evidence type="ECO:0000256" key="5">
    <source>
        <dbReference type="ARBA" id="ARBA00023163"/>
    </source>
</evidence>
<feature type="region of interest" description="Disordered" evidence="8">
    <location>
        <begin position="382"/>
        <end position="408"/>
    </location>
</feature>
<dbReference type="PRINTS" id="PR00937">
    <property type="entry name" value="TBOX"/>
</dbReference>
<keyword evidence="3" id="KW-0805">Transcription regulation</keyword>
<dbReference type="AlphaFoldDB" id="A0A165USI5"/>
<dbReference type="GO" id="GO:0045893">
    <property type="term" value="P:positive regulation of DNA-templated transcription"/>
    <property type="evidence" value="ECO:0007669"/>
    <property type="project" value="InterPro"/>
</dbReference>
<proteinExistence type="evidence at transcript level"/>
<sequence length="492" mass="55120">MKSTSVDMTDLLHHVDNEMAIGSEKGDPTEQNLKVVLEERALWGKFKEFTNEMIVTKTGRRMFPVLKISVSGLDPNSMYTFLVDFTQVTPNRWKYVNGDWVPGGKAEVATPNLVYIHPDSPNFGSHWMKQPVSFSKIKLTNKLNGGGHIMLHSLHKYEPRIHIVRIGQKNQKRTIFSYTFPETEFIAVTAYQNEEVTSLKIKYNPFAKAFQDTKDYREQDERAAFIRDYLTGNASEEVDGATKRLSQLTNWYLPNAPTYMPTPPPAHQYSNPLTIGGQSSYDRLALRNHRATPYQHHVARGSPTNGSHPPRDLSSGLSMMSYPDNWTHSPHAVNNLSPNPQSSHTHTTSLPGQLTVAQPYPIWSSLASTCTMPPYFRGPFTPPHISSVQNQGHGEMSLTGSDMPGRTGLSDNWRFQNETLRLGELGKLDSDTIKAQSHGDIASIHAHEFKLSDLGHINVQLPVDVTSTSGFSTPPPRDHNRSISWTSTSSQI</sequence>
<evidence type="ECO:0000313" key="10">
    <source>
        <dbReference type="EMBL" id="AMY99565.1"/>
    </source>
</evidence>
<feature type="compositionally biased region" description="Polar residues" evidence="8">
    <location>
        <begin position="482"/>
        <end position="492"/>
    </location>
</feature>
<feature type="region of interest" description="Disordered" evidence="8">
    <location>
        <begin position="468"/>
        <end position="492"/>
    </location>
</feature>
<dbReference type="PANTHER" id="PTHR11267:SF106">
    <property type="entry name" value="T-RELATED PROTEIN"/>
    <property type="match status" value="1"/>
</dbReference>
<protein>
    <submittedName>
        <fullName evidence="10">Brachyury</fullName>
    </submittedName>
</protein>
<dbReference type="PANTHER" id="PTHR11267">
    <property type="entry name" value="T-BOX PROTEIN-RELATED"/>
    <property type="match status" value="1"/>
</dbReference>
<feature type="compositionally biased region" description="Polar residues" evidence="8">
    <location>
        <begin position="324"/>
        <end position="351"/>
    </location>
</feature>
<dbReference type="FunFam" id="2.60.40.820:FF:000002">
    <property type="entry name" value="T-box transcription factor Brachyury"/>
    <property type="match status" value="1"/>
</dbReference>
<evidence type="ECO:0000256" key="2">
    <source>
        <dbReference type="ARBA" id="ARBA00022473"/>
    </source>
</evidence>
<keyword evidence="4 7" id="KW-0238">DNA-binding</keyword>
<evidence type="ECO:0000256" key="1">
    <source>
        <dbReference type="ARBA" id="ARBA00004123"/>
    </source>
</evidence>
<dbReference type="CDD" id="cd20192">
    <property type="entry name" value="T-box_TBXT_TBX19-like"/>
    <property type="match status" value="1"/>
</dbReference>
<evidence type="ECO:0000256" key="6">
    <source>
        <dbReference type="ARBA" id="ARBA00023242"/>
    </source>
</evidence>
<dbReference type="PROSITE" id="PS01264">
    <property type="entry name" value="TBOX_2"/>
    <property type="match status" value="1"/>
</dbReference>
<dbReference type="GO" id="GO:0005634">
    <property type="term" value="C:nucleus"/>
    <property type="evidence" value="ECO:0007669"/>
    <property type="project" value="UniProtKB-SubCell"/>
</dbReference>
<dbReference type="InterPro" id="IPR046360">
    <property type="entry name" value="T-box_DNA-bd"/>
</dbReference>